<organism evidence="2 3">
    <name type="scientific">Nannochloropsis gaditana</name>
    <dbReference type="NCBI Taxonomy" id="72520"/>
    <lineage>
        <taxon>Eukaryota</taxon>
        <taxon>Sar</taxon>
        <taxon>Stramenopiles</taxon>
        <taxon>Ochrophyta</taxon>
        <taxon>Eustigmatophyceae</taxon>
        <taxon>Eustigmatales</taxon>
        <taxon>Monodopsidaceae</taxon>
        <taxon>Nannochloropsis</taxon>
    </lineage>
</organism>
<name>W7TR51_9STRA</name>
<feature type="compositionally biased region" description="Gly residues" evidence="1">
    <location>
        <begin position="105"/>
        <end position="118"/>
    </location>
</feature>
<protein>
    <submittedName>
        <fullName evidence="2">Uncharacterized protein</fullName>
    </submittedName>
</protein>
<accession>W7TR51</accession>
<keyword evidence="3" id="KW-1185">Reference proteome</keyword>
<proteinExistence type="predicted"/>
<feature type="compositionally biased region" description="Basic and acidic residues" evidence="1">
    <location>
        <begin position="84"/>
        <end position="96"/>
    </location>
</feature>
<dbReference type="Proteomes" id="UP000019335">
    <property type="component" value="Chromosome 19"/>
</dbReference>
<feature type="region of interest" description="Disordered" evidence="1">
    <location>
        <begin position="84"/>
        <end position="118"/>
    </location>
</feature>
<evidence type="ECO:0000256" key="1">
    <source>
        <dbReference type="SAM" id="MobiDB-lite"/>
    </source>
</evidence>
<evidence type="ECO:0000313" key="3">
    <source>
        <dbReference type="Proteomes" id="UP000019335"/>
    </source>
</evidence>
<sequence>MTVKVGPYYEVFWGIEAEDEQGARATWRGASDAMTYVQADGRWGGERRVAGSLHPLLLTSCVPVFRPAVLLPLRGWHQGRWTGDRRVADVKRETSPFKDLPGPGPGRSGAGGRAGGRS</sequence>
<comment type="caution">
    <text evidence="2">The sequence shown here is derived from an EMBL/GenBank/DDBJ whole genome shotgun (WGS) entry which is preliminary data.</text>
</comment>
<gene>
    <name evidence="2" type="ORF">Naga_100763g1</name>
</gene>
<reference evidence="2 3" key="1">
    <citation type="journal article" date="2014" name="Mol. Plant">
        <title>Chromosome Scale Genome Assembly and Transcriptome Profiling of Nannochloropsis gaditana in Nitrogen Depletion.</title>
        <authorList>
            <person name="Corteggiani Carpinelli E."/>
            <person name="Telatin A."/>
            <person name="Vitulo N."/>
            <person name="Forcato C."/>
            <person name="D'Angelo M."/>
            <person name="Schiavon R."/>
            <person name="Vezzi A."/>
            <person name="Giacometti G.M."/>
            <person name="Morosinotto T."/>
            <person name="Valle G."/>
        </authorList>
    </citation>
    <scope>NUCLEOTIDE SEQUENCE [LARGE SCALE GENOMIC DNA]</scope>
    <source>
        <strain evidence="2 3">B-31</strain>
    </source>
</reference>
<dbReference type="EMBL" id="AZIL01001978">
    <property type="protein sequence ID" value="EWM22936.1"/>
    <property type="molecule type" value="Genomic_DNA"/>
</dbReference>
<dbReference type="AlphaFoldDB" id="W7TR51"/>
<evidence type="ECO:0000313" key="2">
    <source>
        <dbReference type="EMBL" id="EWM22936.1"/>
    </source>
</evidence>